<evidence type="ECO:0000256" key="5">
    <source>
        <dbReference type="ARBA" id="ARBA00023027"/>
    </source>
</evidence>
<dbReference type="SUPFAM" id="SSF51735">
    <property type="entry name" value="NAD(P)-binding Rossmann-fold domains"/>
    <property type="match status" value="1"/>
</dbReference>
<dbReference type="EMBL" id="CP119317">
    <property type="protein sequence ID" value="WEK53848.1"/>
    <property type="molecule type" value="Genomic_DNA"/>
</dbReference>
<evidence type="ECO:0000313" key="12">
    <source>
        <dbReference type="Proteomes" id="UP001178662"/>
    </source>
</evidence>
<dbReference type="InterPro" id="IPR017476">
    <property type="entry name" value="UDP-Glc/GDP-Man"/>
</dbReference>
<proteinExistence type="inferred from homology"/>
<sequence length="449" mass="48520">MRIAVVGMGVMGLTTGAGFADLGHSVECVDLDNRRIADLARGIINSREPGLESLLLRNRSAGRLSFNHDPAKLHEDTELIMIAMDTPVDESGEMLLSGIWTVIDQLTPGNQNIKRIIALKSSVPVGTSDRIETRLRGRMPQDQMPDVVYIPDFMREGYALRDFYEPSRIVIGAASQEAAERLSLLYARLPGPILKTDRRSAELAKLAANAFLAVKISFANEMAALAEQTGADYPTVAQSLSLDPRIGPYSLGAGIGFGGSFLPKDARALVLMADEAGAPQTLLEASVRANAMLPLRMVRRLEAAISDPSRRKVAILGLAYKPGTNDLREAPALRVISELLRRHPGIVLTAYDPEISVMKNPAIPATVSLCASAEEALTGADAAIVATEWREFKQISPEHFKKWMNRPIIMDGRNTLDSVALNAQGVVCIGVGHVPASPQGNGQRHKLPN</sequence>
<dbReference type="InterPro" id="IPR014027">
    <property type="entry name" value="UDP-Glc/GDP-Man_DH_C"/>
</dbReference>
<feature type="binding site" evidence="9">
    <location>
        <position position="35"/>
    </location>
    <ligand>
        <name>NAD(+)</name>
        <dbReference type="ChEBI" id="CHEBI:57540"/>
    </ligand>
</feature>
<comment type="catalytic activity">
    <reaction evidence="6 7">
        <text>UDP-alpha-D-glucose + 2 NAD(+) + H2O = UDP-alpha-D-glucuronate + 2 NADH + 3 H(+)</text>
        <dbReference type="Rhea" id="RHEA:23596"/>
        <dbReference type="ChEBI" id="CHEBI:15377"/>
        <dbReference type="ChEBI" id="CHEBI:15378"/>
        <dbReference type="ChEBI" id="CHEBI:57540"/>
        <dbReference type="ChEBI" id="CHEBI:57945"/>
        <dbReference type="ChEBI" id="CHEBI:58052"/>
        <dbReference type="ChEBI" id="CHEBI:58885"/>
        <dbReference type="EC" id="1.1.1.22"/>
    </reaction>
</comment>
<evidence type="ECO:0000256" key="3">
    <source>
        <dbReference type="ARBA" id="ARBA00012954"/>
    </source>
</evidence>
<dbReference type="SUPFAM" id="SSF48179">
    <property type="entry name" value="6-phosphogluconate dehydrogenase C-terminal domain-like"/>
    <property type="match status" value="1"/>
</dbReference>
<keyword evidence="5 7" id="KW-0520">NAD</keyword>
<dbReference type="GO" id="GO:0003979">
    <property type="term" value="F:UDP-glucose 6-dehydrogenase activity"/>
    <property type="evidence" value="ECO:0007669"/>
    <property type="project" value="UniProtKB-EC"/>
</dbReference>
<dbReference type="EC" id="1.1.1.22" evidence="3 7"/>
<dbReference type="Gene3D" id="3.40.50.720">
    <property type="entry name" value="NAD(P)-binding Rossmann-like Domain"/>
    <property type="match status" value="2"/>
</dbReference>
<dbReference type="AlphaFoldDB" id="A0AA95EUY1"/>
<dbReference type="SMART" id="SM00984">
    <property type="entry name" value="UDPG_MGDP_dh_C"/>
    <property type="match status" value="1"/>
</dbReference>
<feature type="binding site" evidence="9">
    <location>
        <position position="86"/>
    </location>
    <ligand>
        <name>NAD(+)</name>
        <dbReference type="ChEBI" id="CHEBI:57540"/>
    </ligand>
</feature>
<dbReference type="Proteomes" id="UP001178662">
    <property type="component" value="Chromosome"/>
</dbReference>
<evidence type="ECO:0000256" key="4">
    <source>
        <dbReference type="ARBA" id="ARBA00023002"/>
    </source>
</evidence>
<feature type="binding site" evidence="9">
    <location>
        <position position="328"/>
    </location>
    <ligand>
        <name>NAD(+)</name>
        <dbReference type="ChEBI" id="CHEBI:57540"/>
    </ligand>
</feature>
<evidence type="ECO:0000256" key="9">
    <source>
        <dbReference type="PIRSR" id="PIRSR500134-3"/>
    </source>
</evidence>
<comment type="similarity">
    <text evidence="2 7">Belongs to the UDP-glucose/GDP-mannose dehydrogenase family.</text>
</comment>
<dbReference type="NCBIfam" id="TIGR03026">
    <property type="entry name" value="NDP-sugDHase"/>
    <property type="match status" value="1"/>
</dbReference>
<dbReference type="InterPro" id="IPR036291">
    <property type="entry name" value="NAD(P)-bd_dom_sf"/>
</dbReference>
<dbReference type="InterPro" id="IPR001732">
    <property type="entry name" value="UDP-Glc/GDP-Man_DH_N"/>
</dbReference>
<feature type="domain" description="UDP-glucose/GDP-mannose dehydrogenase C-terminal" evidence="10">
    <location>
        <begin position="314"/>
        <end position="418"/>
    </location>
</feature>
<keyword evidence="4 7" id="KW-0560">Oxidoreductase</keyword>
<reference evidence="11" key="1">
    <citation type="submission" date="2023-03" db="EMBL/GenBank/DDBJ databases">
        <title>Andean soil-derived lignocellulolytic bacterial consortium as a source of novel taxa and putative plastic-active enzymes.</title>
        <authorList>
            <person name="Diaz-Garcia L."/>
            <person name="Chuvochina M."/>
            <person name="Feuerriegel G."/>
            <person name="Bunk B."/>
            <person name="Sproer C."/>
            <person name="Streit W.R."/>
            <person name="Rodriguez L.M."/>
            <person name="Overmann J."/>
            <person name="Jimenez D.J."/>
        </authorList>
    </citation>
    <scope>NUCLEOTIDE SEQUENCE</scope>
    <source>
        <strain evidence="11">MAG 2441</strain>
    </source>
</reference>
<organism evidence="11 12">
    <name type="scientific">Candidatus Cohnella colombiensis</name>
    <dbReference type="NCBI Taxonomy" id="3121368"/>
    <lineage>
        <taxon>Bacteria</taxon>
        <taxon>Bacillati</taxon>
        <taxon>Bacillota</taxon>
        <taxon>Bacilli</taxon>
        <taxon>Bacillales</taxon>
        <taxon>Paenibacillaceae</taxon>
        <taxon>Cohnella</taxon>
    </lineage>
</organism>
<dbReference type="PANTHER" id="PTHR43750">
    <property type="entry name" value="UDP-GLUCOSE 6-DEHYDROGENASE TUAD"/>
    <property type="match status" value="1"/>
</dbReference>
<accession>A0AA95EUY1</accession>
<gene>
    <name evidence="11" type="ORF">P0Y55_14965</name>
</gene>
<feature type="binding site" evidence="8">
    <location>
        <position position="258"/>
    </location>
    <ligand>
        <name>substrate</name>
    </ligand>
</feature>
<feature type="binding site" evidence="8">
    <location>
        <begin position="153"/>
        <end position="156"/>
    </location>
    <ligand>
        <name>substrate</name>
    </ligand>
</feature>
<comment type="pathway">
    <text evidence="1">Nucleotide-sugar biosynthesis; UDP-alpha-D-glucuronate biosynthesis; UDP-alpha-D-glucuronate from UDP-alpha-D-glucose: step 1/1.</text>
</comment>
<dbReference type="InterPro" id="IPR008927">
    <property type="entry name" value="6-PGluconate_DH-like_C_sf"/>
</dbReference>
<evidence type="ECO:0000256" key="2">
    <source>
        <dbReference type="ARBA" id="ARBA00006601"/>
    </source>
</evidence>
<keyword evidence="12" id="KW-1185">Reference proteome</keyword>
<evidence type="ECO:0000256" key="6">
    <source>
        <dbReference type="ARBA" id="ARBA00047473"/>
    </source>
</evidence>
<feature type="binding site" evidence="8">
    <location>
        <position position="205"/>
    </location>
    <ligand>
        <name>substrate</name>
    </ligand>
</feature>
<dbReference type="PANTHER" id="PTHR43750:SF3">
    <property type="entry name" value="UDP-GLUCOSE 6-DEHYDROGENASE TUAD"/>
    <property type="match status" value="1"/>
</dbReference>
<dbReference type="InterPro" id="IPR028357">
    <property type="entry name" value="UDPglc_DH_bac"/>
</dbReference>
<feature type="binding site" evidence="9">
    <location>
        <position position="156"/>
    </location>
    <ligand>
        <name>NAD(+)</name>
        <dbReference type="ChEBI" id="CHEBI:57540"/>
    </ligand>
</feature>
<evidence type="ECO:0000256" key="7">
    <source>
        <dbReference type="PIRNR" id="PIRNR000124"/>
    </source>
</evidence>
<dbReference type="PIRSF" id="PIRSF000124">
    <property type="entry name" value="UDPglc_GDPman_dh"/>
    <property type="match status" value="1"/>
</dbReference>
<feature type="binding site" evidence="9">
    <location>
        <position position="30"/>
    </location>
    <ligand>
        <name>NAD(+)</name>
        <dbReference type="ChEBI" id="CHEBI:57540"/>
    </ligand>
</feature>
<dbReference type="SUPFAM" id="SSF52413">
    <property type="entry name" value="UDP-glucose/GDP-mannose dehydrogenase C-terminal domain"/>
    <property type="match status" value="1"/>
</dbReference>
<dbReference type="Pfam" id="PF00984">
    <property type="entry name" value="UDPG_MGDP_dh"/>
    <property type="match status" value="1"/>
</dbReference>
<evidence type="ECO:0000313" key="11">
    <source>
        <dbReference type="EMBL" id="WEK53848.1"/>
    </source>
</evidence>
<dbReference type="Pfam" id="PF03720">
    <property type="entry name" value="UDPG_MGDP_dh_C"/>
    <property type="match status" value="1"/>
</dbReference>
<protein>
    <recommendedName>
        <fullName evidence="3 7">UDP-glucose 6-dehydrogenase</fullName>
        <ecNumber evidence="3 7">1.1.1.22</ecNumber>
    </recommendedName>
</protein>
<evidence type="ECO:0000256" key="1">
    <source>
        <dbReference type="ARBA" id="ARBA00004701"/>
    </source>
</evidence>
<name>A0AA95EUY1_9BACL</name>
<dbReference type="Gene3D" id="1.20.5.100">
    <property type="entry name" value="Cytochrome c1, transmembrane anchor, C-terminal"/>
    <property type="match status" value="1"/>
</dbReference>
<evidence type="ECO:0000259" key="10">
    <source>
        <dbReference type="SMART" id="SM00984"/>
    </source>
</evidence>
<evidence type="ECO:0000256" key="8">
    <source>
        <dbReference type="PIRSR" id="PIRSR500134-2"/>
    </source>
</evidence>
<dbReference type="Pfam" id="PF03721">
    <property type="entry name" value="UDPG_MGDP_dh_N"/>
    <property type="match status" value="1"/>
</dbReference>
<dbReference type="GO" id="GO:0051287">
    <property type="term" value="F:NAD binding"/>
    <property type="evidence" value="ECO:0007669"/>
    <property type="project" value="InterPro"/>
</dbReference>
<feature type="binding site" evidence="8">
    <location>
        <position position="321"/>
    </location>
    <ligand>
        <name>substrate</name>
    </ligand>
</feature>
<dbReference type="InterPro" id="IPR036220">
    <property type="entry name" value="UDP-Glc/GDP-Man_DH_C_sf"/>
</dbReference>
<dbReference type="PIRSF" id="PIRSF500134">
    <property type="entry name" value="UDPglc_DH_bac"/>
    <property type="match status" value="1"/>
</dbReference>
<feature type="binding site" evidence="9">
    <location>
        <position position="264"/>
    </location>
    <ligand>
        <name>NAD(+)</name>
        <dbReference type="ChEBI" id="CHEBI:57540"/>
    </ligand>
</feature>
<dbReference type="GO" id="GO:0000271">
    <property type="term" value="P:polysaccharide biosynthetic process"/>
    <property type="evidence" value="ECO:0007669"/>
    <property type="project" value="InterPro"/>
</dbReference>
<dbReference type="InterPro" id="IPR014026">
    <property type="entry name" value="UDP-Glc/GDP-Man_DH_dimer"/>
</dbReference>